<dbReference type="VEuPathDB" id="VectorBase:AAEL014994"/>
<dbReference type="GO" id="GO:0008010">
    <property type="term" value="F:structural constituent of chitin-based larval cuticle"/>
    <property type="evidence" value="ECO:0007669"/>
    <property type="project" value="TreeGrafter"/>
</dbReference>
<sequence length="216" mass="23631">MSFPISLSQQVVLACVACATAFPEPPRGRIVLPAKQLQLPEHEYGAPKQEYGPPKAEYGPPPAPEYGPPAPAYGPPSHEYGPPPVQKLITKNVYVHVPPEEPTEIIKSPVLEAPIPKKHYKIIFIKAPAPPAPIQHTIPPQPQDEHKTLVYVLVKKPEDPAPLELPQAEPTEPSKPEVYFIKYKANDKKPADTYGPPANTYGPPSGPTGPARYQQF</sequence>
<dbReference type="PANTHER" id="PTHR31927:SF13">
    <property type="entry name" value="TWEEDLEBETA"/>
    <property type="match status" value="1"/>
</dbReference>
<keyword evidence="2" id="KW-0732">Signal</keyword>
<feature type="chain" id="PRO_5014308290" evidence="2">
    <location>
        <begin position="22"/>
        <end position="216"/>
    </location>
</feature>
<evidence type="ECO:0000256" key="2">
    <source>
        <dbReference type="SAM" id="SignalP"/>
    </source>
</evidence>
<dbReference type="PaxDb" id="7159-AAEL014994-PA"/>
<reference evidence="4" key="3">
    <citation type="submission" date="2012-09" db="EMBL/GenBank/DDBJ databases">
        <authorList>
            <consortium name="VectorBase"/>
        </authorList>
    </citation>
    <scope>NUCLEOTIDE SEQUENCE</scope>
    <source>
        <strain evidence="4">Liverpool</strain>
    </source>
</reference>
<protein>
    <submittedName>
        <fullName evidence="4">AAEL014994-PA</fullName>
    </submittedName>
</protein>
<organism evidence="4 5">
    <name type="scientific">Aedes aegypti</name>
    <name type="common">Yellowfever mosquito</name>
    <name type="synonym">Culex aegypti</name>
    <dbReference type="NCBI Taxonomy" id="7159"/>
    <lineage>
        <taxon>Eukaryota</taxon>
        <taxon>Metazoa</taxon>
        <taxon>Ecdysozoa</taxon>
        <taxon>Arthropoda</taxon>
        <taxon>Hexapoda</taxon>
        <taxon>Insecta</taxon>
        <taxon>Pterygota</taxon>
        <taxon>Neoptera</taxon>
        <taxon>Endopterygota</taxon>
        <taxon>Diptera</taxon>
        <taxon>Nematocera</taxon>
        <taxon>Culicoidea</taxon>
        <taxon>Culicidae</taxon>
        <taxon>Culicinae</taxon>
        <taxon>Aedini</taxon>
        <taxon>Aedes</taxon>
        <taxon>Stegomyia</taxon>
    </lineage>
</organism>
<dbReference type="PANTHER" id="PTHR31927">
    <property type="entry name" value="FI07246P-RELATED-RELATED"/>
    <property type="match status" value="1"/>
</dbReference>
<feature type="domain" description="DUF243" evidence="3">
    <location>
        <begin position="87"/>
        <end position="186"/>
    </location>
</feature>
<name>Q1DH60_AEDAE</name>
<reference evidence="4" key="1">
    <citation type="submission" date="2005-10" db="EMBL/GenBank/DDBJ databases">
        <authorList>
            <person name="Loftus B.J."/>
            <person name="Nene V.M."/>
            <person name="Hannick L.I."/>
            <person name="Bidwell S."/>
            <person name="Haas B."/>
            <person name="Amedeo P."/>
            <person name="Orvis J."/>
            <person name="Wortman J.R."/>
            <person name="White O.R."/>
            <person name="Salzberg S."/>
            <person name="Shumway M."/>
            <person name="Koo H."/>
            <person name="Zhao Y."/>
            <person name="Holmes M."/>
            <person name="Miller J."/>
            <person name="Schatz M."/>
            <person name="Pop M."/>
            <person name="Pai G."/>
            <person name="Utterback T."/>
            <person name="Rogers Y.-H."/>
            <person name="Kravitz S."/>
            <person name="Fraser C.M."/>
        </authorList>
    </citation>
    <scope>NUCLEOTIDE SEQUENCE</scope>
    <source>
        <strain evidence="4">Liverpool</strain>
    </source>
</reference>
<reference evidence="4" key="2">
    <citation type="journal article" date="2007" name="Science">
        <title>Genome sequence of Aedes aegypti, a major arbovirus vector.</title>
        <authorList>
            <person name="Nene V."/>
            <person name="Wortman J.R."/>
            <person name="Lawson D."/>
            <person name="Haas B."/>
            <person name="Kodira C."/>
            <person name="Tu Z.J."/>
            <person name="Loftus B."/>
            <person name="Xi Z."/>
            <person name="Megy K."/>
            <person name="Grabherr M."/>
            <person name="Ren Q."/>
            <person name="Zdobnov E.M."/>
            <person name="Lobo N.F."/>
            <person name="Campbell K.S."/>
            <person name="Brown S.E."/>
            <person name="Bonaldo M.F."/>
            <person name="Zhu J."/>
            <person name="Sinkins S.P."/>
            <person name="Hogenkamp D.G."/>
            <person name="Amedeo P."/>
            <person name="Arensburger P."/>
            <person name="Atkinson P.W."/>
            <person name="Bidwell S."/>
            <person name="Biedler J."/>
            <person name="Birney E."/>
            <person name="Bruggner R.V."/>
            <person name="Costas J."/>
            <person name="Coy M.R."/>
            <person name="Crabtree J."/>
            <person name="Crawford M."/>
            <person name="Debruyn B."/>
            <person name="Decaprio D."/>
            <person name="Eiglmeier K."/>
            <person name="Eisenstadt E."/>
            <person name="El-Dorry H."/>
            <person name="Gelbart W.M."/>
            <person name="Gomes S.L."/>
            <person name="Hammond M."/>
            <person name="Hannick L.I."/>
            <person name="Hogan J.R."/>
            <person name="Holmes M.H."/>
            <person name="Jaffe D."/>
            <person name="Johnston J.S."/>
            <person name="Kennedy R.C."/>
            <person name="Koo H."/>
            <person name="Kravitz S."/>
            <person name="Kriventseva E.V."/>
            <person name="Kulp D."/>
            <person name="Labutti K."/>
            <person name="Lee E."/>
            <person name="Li S."/>
            <person name="Lovin D.D."/>
            <person name="Mao C."/>
            <person name="Mauceli E."/>
            <person name="Menck C.F."/>
            <person name="Miller J.R."/>
            <person name="Montgomery P."/>
            <person name="Mori A."/>
            <person name="Nascimento A.L."/>
            <person name="Naveira H.F."/>
            <person name="Nusbaum C."/>
            <person name="O'leary S."/>
            <person name="Orvis J."/>
            <person name="Pertea M."/>
            <person name="Quesneville H."/>
            <person name="Reidenbach K.R."/>
            <person name="Rogers Y.H."/>
            <person name="Roth C.W."/>
            <person name="Schneider J.R."/>
            <person name="Schatz M."/>
            <person name="Shumway M."/>
            <person name="Stanke M."/>
            <person name="Stinson E.O."/>
            <person name="Tubio J.M."/>
            <person name="Vanzee J.P."/>
            <person name="Verjovski-Almeida S."/>
            <person name="Werner D."/>
            <person name="White O."/>
            <person name="Wyder S."/>
            <person name="Zeng Q."/>
            <person name="Zhao Q."/>
            <person name="Zhao Y."/>
            <person name="Hill C.A."/>
            <person name="Raikhel A.S."/>
            <person name="Soares M.B."/>
            <person name="Knudson D.L."/>
            <person name="Lee N.H."/>
            <person name="Galagan J."/>
            <person name="Salzberg S.L."/>
            <person name="Paulsen I.T."/>
            <person name="Dimopoulos G."/>
            <person name="Collins F.H."/>
            <person name="Birren B."/>
            <person name="Fraser-Liggett C.M."/>
            <person name="Severson D.W."/>
        </authorList>
    </citation>
    <scope>NUCLEOTIDE SEQUENCE [LARGE SCALE GENOMIC DNA]</scope>
    <source>
        <strain evidence="4">Liverpool</strain>
    </source>
</reference>
<dbReference type="GO" id="GO:0062129">
    <property type="term" value="C:chitin-based extracellular matrix"/>
    <property type="evidence" value="ECO:0007669"/>
    <property type="project" value="TreeGrafter"/>
</dbReference>
<evidence type="ECO:0000259" key="3">
    <source>
        <dbReference type="SMART" id="SM00690"/>
    </source>
</evidence>
<dbReference type="OMA" id="QKEYGPP"/>
<dbReference type="AlphaFoldDB" id="Q1DH60"/>
<feature type="region of interest" description="Disordered" evidence="1">
    <location>
        <begin position="189"/>
        <end position="216"/>
    </location>
</feature>
<dbReference type="GO" id="GO:0040003">
    <property type="term" value="P:chitin-based cuticle development"/>
    <property type="evidence" value="ECO:0007669"/>
    <property type="project" value="TreeGrafter"/>
</dbReference>
<dbReference type="EMBL" id="CH899798">
    <property type="protein sequence ID" value="EAT32493.1"/>
    <property type="molecule type" value="Genomic_DNA"/>
</dbReference>
<dbReference type="Pfam" id="PF03103">
    <property type="entry name" value="DUF243"/>
    <property type="match status" value="1"/>
</dbReference>
<dbReference type="PhylomeDB" id="Q1DH60"/>
<dbReference type="STRING" id="7159.Q1DH60"/>
<dbReference type="Proteomes" id="UP000682892">
    <property type="component" value="Unassembled WGS sequence"/>
</dbReference>
<evidence type="ECO:0000313" key="4">
    <source>
        <dbReference type="EMBL" id="EAT32493.1"/>
    </source>
</evidence>
<accession>Q1DH60</accession>
<feature type="region of interest" description="Disordered" evidence="1">
    <location>
        <begin position="43"/>
        <end position="67"/>
    </location>
</feature>
<evidence type="ECO:0000313" key="5">
    <source>
        <dbReference type="Proteomes" id="UP000682892"/>
    </source>
</evidence>
<dbReference type="eggNOG" id="ENOG502S006">
    <property type="taxonomic scope" value="Eukaryota"/>
</dbReference>
<dbReference type="SMART" id="SM00690">
    <property type="entry name" value="DM5"/>
    <property type="match status" value="1"/>
</dbReference>
<evidence type="ECO:0000256" key="1">
    <source>
        <dbReference type="SAM" id="MobiDB-lite"/>
    </source>
</evidence>
<proteinExistence type="predicted"/>
<feature type="signal peptide" evidence="2">
    <location>
        <begin position="1"/>
        <end position="21"/>
    </location>
</feature>
<dbReference type="InterPro" id="IPR004145">
    <property type="entry name" value="DUF243"/>
</dbReference>
<dbReference type="HOGENOM" id="CLU_098085_0_0_1"/>
<gene>
    <name evidence="4" type="ORF">AaeL_AAEL014994</name>
</gene>